<dbReference type="InterPro" id="IPR050834">
    <property type="entry name" value="Glycosyltransf_2"/>
</dbReference>
<sequence>MSSPRIAVCIPAYNARKTLDSTLASVQRQSWPNLEIVICVDPSRDGTLRRARKHARHDSRIRVLENRERLGWAGNVRETIASIDSDWWSVLPQDDLWHPDYLTALWQRLQQSGADFSYCDLQAFAGRVIFGTQVAPDFDSADTRIRLRTYCSSVANPNLWHGLFPAALARDLPFPAEPFNFPALDNLWSHRVLCHYRGARLPQALYFKRTGDASIPTCTGWWSTSGDPQQRAAHWLNVTEQMQADAQAVTGEDNTLTDALGLAMDARAWVPPLLRANPREEQRLYRERRPADDAPDSPETSLGWLLASRCSQARGDTPAALFEAQRATGCADANWRVWQNLARLHVDSGDVFRAQEVLHEAATLHPNQFQLGLLARGVANNILGQALEDRTA</sequence>
<dbReference type="SUPFAM" id="SSF53448">
    <property type="entry name" value="Nucleotide-diphospho-sugar transferases"/>
    <property type="match status" value="1"/>
</dbReference>
<reference evidence="4 5" key="1">
    <citation type="submission" date="2019-04" db="EMBL/GenBank/DDBJ databases">
        <title>Taxonomy of novel Haliea sp. from mangrove soil of West Coast of India.</title>
        <authorList>
            <person name="Verma A."/>
            <person name="Kumar P."/>
            <person name="Krishnamurthi S."/>
        </authorList>
    </citation>
    <scope>NUCLEOTIDE SEQUENCE [LARGE SCALE GENOMIC DNA]</scope>
    <source>
        <strain evidence="4 5">SAOS-164</strain>
    </source>
</reference>
<gene>
    <name evidence="4" type="ORF">E4634_13805</name>
</gene>
<dbReference type="OrthoDB" id="433681at2"/>
<dbReference type="PANTHER" id="PTHR43685:SF2">
    <property type="entry name" value="GLYCOSYLTRANSFERASE 2-LIKE DOMAIN-CONTAINING PROTEIN"/>
    <property type="match status" value="1"/>
</dbReference>
<dbReference type="InterPro" id="IPR029044">
    <property type="entry name" value="Nucleotide-diphossugar_trans"/>
</dbReference>
<protein>
    <submittedName>
        <fullName evidence="4">Glycosyltransferase family 2 protein</fullName>
    </submittedName>
</protein>
<accession>A0A4Z0LZX2</accession>
<dbReference type="RefSeq" id="WP_135444859.1">
    <property type="nucleotide sequence ID" value="NZ_SRLE01000009.1"/>
</dbReference>
<evidence type="ECO:0000256" key="1">
    <source>
        <dbReference type="PROSITE-ProRule" id="PRU00339"/>
    </source>
</evidence>
<keyword evidence="5" id="KW-1185">Reference proteome</keyword>
<dbReference type="Gene3D" id="1.25.40.10">
    <property type="entry name" value="Tetratricopeptide repeat domain"/>
    <property type="match status" value="1"/>
</dbReference>
<dbReference type="EMBL" id="SRLE01000009">
    <property type="protein sequence ID" value="TGD72595.1"/>
    <property type="molecule type" value="Genomic_DNA"/>
</dbReference>
<name>A0A4Z0LZX2_9GAMM</name>
<dbReference type="SUPFAM" id="SSF48452">
    <property type="entry name" value="TPR-like"/>
    <property type="match status" value="1"/>
</dbReference>
<evidence type="ECO:0000313" key="5">
    <source>
        <dbReference type="Proteomes" id="UP000298050"/>
    </source>
</evidence>
<dbReference type="AlphaFoldDB" id="A0A4Z0LZX2"/>
<feature type="domain" description="Glycosyltransferase 2-like" evidence="3">
    <location>
        <begin position="8"/>
        <end position="123"/>
    </location>
</feature>
<comment type="caution">
    <text evidence="4">The sequence shown here is derived from an EMBL/GenBank/DDBJ whole genome shotgun (WGS) entry which is preliminary data.</text>
</comment>
<dbReference type="PANTHER" id="PTHR43685">
    <property type="entry name" value="GLYCOSYLTRANSFERASE"/>
    <property type="match status" value="1"/>
</dbReference>
<feature type="repeat" description="TPR" evidence="1">
    <location>
        <begin position="335"/>
        <end position="368"/>
    </location>
</feature>
<dbReference type="GO" id="GO:0016740">
    <property type="term" value="F:transferase activity"/>
    <property type="evidence" value="ECO:0007669"/>
    <property type="project" value="UniProtKB-KW"/>
</dbReference>
<dbReference type="InterPro" id="IPR019734">
    <property type="entry name" value="TPR_rpt"/>
</dbReference>
<dbReference type="InterPro" id="IPR001173">
    <property type="entry name" value="Glyco_trans_2-like"/>
</dbReference>
<proteinExistence type="predicted"/>
<dbReference type="InterPro" id="IPR011990">
    <property type="entry name" value="TPR-like_helical_dom_sf"/>
</dbReference>
<keyword evidence="4" id="KW-0808">Transferase</keyword>
<evidence type="ECO:0000259" key="3">
    <source>
        <dbReference type="Pfam" id="PF00535"/>
    </source>
</evidence>
<evidence type="ECO:0000256" key="2">
    <source>
        <dbReference type="SAM" id="MobiDB-lite"/>
    </source>
</evidence>
<dbReference type="CDD" id="cd00761">
    <property type="entry name" value="Glyco_tranf_GTA_type"/>
    <property type="match status" value="1"/>
</dbReference>
<dbReference type="Gene3D" id="3.90.550.10">
    <property type="entry name" value="Spore Coat Polysaccharide Biosynthesis Protein SpsA, Chain A"/>
    <property type="match status" value="1"/>
</dbReference>
<dbReference type="Pfam" id="PF00535">
    <property type="entry name" value="Glycos_transf_2"/>
    <property type="match status" value="1"/>
</dbReference>
<feature type="region of interest" description="Disordered" evidence="2">
    <location>
        <begin position="281"/>
        <end position="300"/>
    </location>
</feature>
<dbReference type="PROSITE" id="PS50005">
    <property type="entry name" value="TPR"/>
    <property type="match status" value="1"/>
</dbReference>
<organism evidence="4 5">
    <name type="scientific">Mangrovimicrobium sediminis</name>
    <dbReference type="NCBI Taxonomy" id="2562682"/>
    <lineage>
        <taxon>Bacteria</taxon>
        <taxon>Pseudomonadati</taxon>
        <taxon>Pseudomonadota</taxon>
        <taxon>Gammaproteobacteria</taxon>
        <taxon>Cellvibrionales</taxon>
        <taxon>Halieaceae</taxon>
        <taxon>Mangrovimicrobium</taxon>
    </lineage>
</organism>
<evidence type="ECO:0000313" key="4">
    <source>
        <dbReference type="EMBL" id="TGD72595.1"/>
    </source>
</evidence>
<feature type="compositionally biased region" description="Basic and acidic residues" evidence="2">
    <location>
        <begin position="281"/>
        <end position="292"/>
    </location>
</feature>
<dbReference type="Proteomes" id="UP000298050">
    <property type="component" value="Unassembled WGS sequence"/>
</dbReference>
<keyword evidence="1" id="KW-0802">TPR repeat</keyword>